<evidence type="ECO:0000313" key="1">
    <source>
        <dbReference type="EMBL" id="GMH19222.1"/>
    </source>
</evidence>
<dbReference type="AlphaFoldDB" id="A0AAD3SY77"/>
<protein>
    <submittedName>
        <fullName evidence="1">Uncharacterized protein</fullName>
    </submittedName>
</protein>
<proteinExistence type="predicted"/>
<sequence length="96" mass="11285">MLHNNYTKPDLQELKPDPHFMRGRCHLHQQADCSRFYLDQPWLPLSQDRTARESCNSITWTAFLSCKRYEATPNQNQSQQGPCQACSNLKHRQLHS</sequence>
<evidence type="ECO:0000313" key="2">
    <source>
        <dbReference type="Proteomes" id="UP001279734"/>
    </source>
</evidence>
<organism evidence="1 2">
    <name type="scientific">Nepenthes gracilis</name>
    <name type="common">Slender pitcher plant</name>
    <dbReference type="NCBI Taxonomy" id="150966"/>
    <lineage>
        <taxon>Eukaryota</taxon>
        <taxon>Viridiplantae</taxon>
        <taxon>Streptophyta</taxon>
        <taxon>Embryophyta</taxon>
        <taxon>Tracheophyta</taxon>
        <taxon>Spermatophyta</taxon>
        <taxon>Magnoliopsida</taxon>
        <taxon>eudicotyledons</taxon>
        <taxon>Gunneridae</taxon>
        <taxon>Pentapetalae</taxon>
        <taxon>Caryophyllales</taxon>
        <taxon>Nepenthaceae</taxon>
        <taxon>Nepenthes</taxon>
    </lineage>
</organism>
<gene>
    <name evidence="1" type="ORF">Nepgr_021063</name>
</gene>
<dbReference type="Proteomes" id="UP001279734">
    <property type="component" value="Unassembled WGS sequence"/>
</dbReference>
<keyword evidence="2" id="KW-1185">Reference proteome</keyword>
<accession>A0AAD3SY77</accession>
<name>A0AAD3SY77_NEPGR</name>
<reference evidence="1" key="1">
    <citation type="submission" date="2023-05" db="EMBL/GenBank/DDBJ databases">
        <title>Nepenthes gracilis genome sequencing.</title>
        <authorList>
            <person name="Fukushima K."/>
        </authorList>
    </citation>
    <scope>NUCLEOTIDE SEQUENCE</scope>
    <source>
        <strain evidence="1">SING2019-196</strain>
    </source>
</reference>
<dbReference type="EMBL" id="BSYO01000020">
    <property type="protein sequence ID" value="GMH19222.1"/>
    <property type="molecule type" value="Genomic_DNA"/>
</dbReference>
<comment type="caution">
    <text evidence="1">The sequence shown here is derived from an EMBL/GenBank/DDBJ whole genome shotgun (WGS) entry which is preliminary data.</text>
</comment>